<dbReference type="InterPro" id="IPR003280">
    <property type="entry name" value="2pore_dom_K_chnl"/>
</dbReference>
<evidence type="ECO:0000256" key="6">
    <source>
        <dbReference type="ARBA" id="ARBA00023136"/>
    </source>
</evidence>
<dbReference type="SUPFAM" id="SSF81324">
    <property type="entry name" value="Voltage-gated potassium channels"/>
    <property type="match status" value="2"/>
</dbReference>
<keyword evidence="6 10" id="KW-0472">Membrane</keyword>
<comment type="similarity">
    <text evidence="8">Belongs to the two pore domain potassium channel (TC 1.A.1.8) family.</text>
</comment>
<feature type="transmembrane region" description="Helical" evidence="10">
    <location>
        <begin position="371"/>
        <end position="387"/>
    </location>
</feature>
<evidence type="ECO:0000256" key="3">
    <source>
        <dbReference type="ARBA" id="ARBA00022692"/>
    </source>
</evidence>
<dbReference type="GO" id="GO:0030322">
    <property type="term" value="P:stabilization of membrane potential"/>
    <property type="evidence" value="ECO:0007669"/>
    <property type="project" value="TreeGrafter"/>
</dbReference>
<feature type="region of interest" description="Disordered" evidence="9">
    <location>
        <begin position="550"/>
        <end position="584"/>
    </location>
</feature>
<feature type="transmembrane region" description="Helical" evidence="10">
    <location>
        <begin position="71"/>
        <end position="92"/>
    </location>
</feature>
<dbReference type="InterPro" id="IPR013099">
    <property type="entry name" value="K_chnl_dom"/>
</dbReference>
<evidence type="ECO:0000256" key="1">
    <source>
        <dbReference type="ARBA" id="ARBA00004141"/>
    </source>
</evidence>
<dbReference type="GO" id="GO:0005886">
    <property type="term" value="C:plasma membrane"/>
    <property type="evidence" value="ECO:0007669"/>
    <property type="project" value="TreeGrafter"/>
</dbReference>
<feature type="domain" description="Potassium channel" evidence="11">
    <location>
        <begin position="352"/>
        <end position="422"/>
    </location>
</feature>
<evidence type="ECO:0000256" key="7">
    <source>
        <dbReference type="ARBA" id="ARBA00023303"/>
    </source>
</evidence>
<dbReference type="eggNOG" id="KOG1418">
    <property type="taxonomic scope" value="Eukaryota"/>
</dbReference>
<keyword evidence="7 8" id="KW-0407">Ion channel</keyword>
<feature type="compositionally biased region" description="Basic and acidic residues" evidence="9">
    <location>
        <begin position="472"/>
        <end position="486"/>
    </location>
</feature>
<keyword evidence="3 8" id="KW-0812">Transmembrane</keyword>
<evidence type="ECO:0000256" key="2">
    <source>
        <dbReference type="ARBA" id="ARBA00022448"/>
    </source>
</evidence>
<evidence type="ECO:0000313" key="12">
    <source>
        <dbReference type="Proteomes" id="UP000095284"/>
    </source>
</evidence>
<reference evidence="13" key="1">
    <citation type="submission" date="2016-11" db="UniProtKB">
        <authorList>
            <consortium name="WormBaseParasite"/>
        </authorList>
    </citation>
    <scope>IDENTIFICATION</scope>
</reference>
<dbReference type="Pfam" id="PF07885">
    <property type="entry name" value="Ion_trans_2"/>
    <property type="match status" value="2"/>
</dbReference>
<evidence type="ECO:0000256" key="8">
    <source>
        <dbReference type="RuleBase" id="RU003857"/>
    </source>
</evidence>
<feature type="transmembrane region" description="Helical" evidence="10">
    <location>
        <begin position="278"/>
        <end position="298"/>
    </location>
</feature>
<keyword evidence="4 10" id="KW-1133">Transmembrane helix</keyword>
<dbReference type="PANTHER" id="PTHR11003">
    <property type="entry name" value="POTASSIUM CHANNEL, SUBFAMILY K"/>
    <property type="match status" value="1"/>
</dbReference>
<feature type="compositionally biased region" description="Basic residues" evidence="9">
    <location>
        <begin position="616"/>
        <end position="625"/>
    </location>
</feature>
<keyword evidence="2 8" id="KW-0813">Transport</keyword>
<feature type="compositionally biased region" description="Low complexity" evidence="9">
    <location>
        <begin position="626"/>
        <end position="640"/>
    </location>
</feature>
<evidence type="ECO:0000256" key="9">
    <source>
        <dbReference type="SAM" id="MobiDB-lite"/>
    </source>
</evidence>
<dbReference type="PRINTS" id="PR01333">
    <property type="entry name" value="2POREKCHANEL"/>
</dbReference>
<dbReference type="Proteomes" id="UP000095284">
    <property type="component" value="Unplaced"/>
</dbReference>
<feature type="domain" description="Potassium channel" evidence="11">
    <location>
        <begin position="249"/>
        <end position="305"/>
    </location>
</feature>
<proteinExistence type="inferred from homology"/>
<dbReference type="AlphaFoldDB" id="A0A1I7SMT5"/>
<protein>
    <submittedName>
        <fullName evidence="13">TWiK family of potassium channels protein 7</fullName>
    </submittedName>
</protein>
<feature type="region of interest" description="Disordered" evidence="9">
    <location>
        <begin position="611"/>
        <end position="640"/>
    </location>
</feature>
<dbReference type="WBParaSite" id="BXY_1437100.1">
    <property type="protein sequence ID" value="BXY_1437100.1"/>
    <property type="gene ID" value="BXY_1437100"/>
</dbReference>
<sequence length="741" mass="85595">MFMFLLSIPLPFGHTRHPSVISSGSLDRVGNHFNPTFFPYAKAFYRLPADDEPGTWIRRLQVFYEKSRLHYLLPIIVLVIYSFLGGFIFYTIESPEEQEILTRKKQYIEQEEQLIMMEINRIQHRMKYFLQKNQSLELYLREVRQYRHLALNRLNKAVYWYVLQVYYLNDQESYKASLLHPHNPERLWKPHFHSNFGRILALKNYTEQLSSRCWEIGVDFVTPEEATLKLKKSLKEFNKFTGLDHILTPTWTFWNSMFLAVTTYSTIGYGNISPKSRLGKLAAMVYAAIGIPLVLMILHKLGRFCLRGLEYLWNNAVWFMESLSCVKDAEKLKGNMKYEGGMPVLLAVGVAFGWMFLCAAIFLQFEDDWDYFKSFYFFFCSLTTIGYGDVTPTNSEDMFLIFGFIIIGLSLVSMCVNVIQLKLEELFEELLIAMMEEYGAQEAGLPGPDLQPKLTVMDLWKVWKRRRNQNRQKQEQSQKNGKEVVHKESVQRKSFSEFNWWKIFPFAKRRREVLIHEFRNRLQQAHKETQTEPWVLHNLNYVSEIDEMSWNETSPGTSSSLAPSAESQNGYHTPRSPTVLSSAGSSARRVKVAISENSSSVSLRSSSSSSYAKRYLPSRHDRRHTTVSAGTGTTVGSVKSAPIAGPYIEPRMSPNSASIVEQYASQRRWTFFEIGKTPRGAPRGLVIPYMYMRRNALTHETTEIAQLIAEIDSRLVDCRSIVSTSRAVSRTDPPPGPSTQE</sequence>
<feature type="transmembrane region" description="Helical" evidence="10">
    <location>
        <begin position="344"/>
        <end position="365"/>
    </location>
</feature>
<keyword evidence="5 8" id="KW-0406">Ion transport</keyword>
<dbReference type="Gene3D" id="1.10.287.70">
    <property type="match status" value="1"/>
</dbReference>
<evidence type="ECO:0000256" key="4">
    <source>
        <dbReference type="ARBA" id="ARBA00022989"/>
    </source>
</evidence>
<evidence type="ECO:0000313" key="13">
    <source>
        <dbReference type="WBParaSite" id="BXY_1437100.1"/>
    </source>
</evidence>
<evidence type="ECO:0000256" key="10">
    <source>
        <dbReference type="SAM" id="Phobius"/>
    </source>
</evidence>
<feature type="region of interest" description="Disordered" evidence="9">
    <location>
        <begin position="467"/>
        <end position="486"/>
    </location>
</feature>
<dbReference type="FunFam" id="1.10.287.70:FF:000256">
    <property type="entry name" value="TWiK family of potassium channels"/>
    <property type="match status" value="1"/>
</dbReference>
<dbReference type="PANTHER" id="PTHR11003:SF347">
    <property type="entry name" value="POTASSIUM CHANNEL DOMAIN-CONTAINING PROTEIN"/>
    <property type="match status" value="1"/>
</dbReference>
<evidence type="ECO:0000259" key="11">
    <source>
        <dbReference type="Pfam" id="PF07885"/>
    </source>
</evidence>
<feature type="transmembrane region" description="Helical" evidence="10">
    <location>
        <begin position="253"/>
        <end position="272"/>
    </location>
</feature>
<feature type="transmembrane region" description="Helical" evidence="10">
    <location>
        <begin position="399"/>
        <end position="419"/>
    </location>
</feature>
<dbReference type="GO" id="GO:0015271">
    <property type="term" value="F:outward rectifier potassium channel activity"/>
    <property type="evidence" value="ECO:0007669"/>
    <property type="project" value="TreeGrafter"/>
</dbReference>
<organism evidence="12 13">
    <name type="scientific">Bursaphelenchus xylophilus</name>
    <name type="common">Pinewood nematode worm</name>
    <name type="synonym">Aphelenchoides xylophilus</name>
    <dbReference type="NCBI Taxonomy" id="6326"/>
    <lineage>
        <taxon>Eukaryota</taxon>
        <taxon>Metazoa</taxon>
        <taxon>Ecdysozoa</taxon>
        <taxon>Nematoda</taxon>
        <taxon>Chromadorea</taxon>
        <taxon>Rhabditida</taxon>
        <taxon>Tylenchina</taxon>
        <taxon>Tylenchomorpha</taxon>
        <taxon>Aphelenchoidea</taxon>
        <taxon>Aphelenchoididae</taxon>
        <taxon>Bursaphelenchus</taxon>
    </lineage>
</organism>
<accession>A0A1I7SMT5</accession>
<dbReference type="GO" id="GO:0022841">
    <property type="term" value="F:potassium ion leak channel activity"/>
    <property type="evidence" value="ECO:0007669"/>
    <property type="project" value="TreeGrafter"/>
</dbReference>
<name>A0A1I7SMT5_BURXY</name>
<evidence type="ECO:0000256" key="5">
    <source>
        <dbReference type="ARBA" id="ARBA00023065"/>
    </source>
</evidence>
<comment type="subcellular location">
    <subcellularLocation>
        <location evidence="1">Membrane</location>
        <topology evidence="1">Multi-pass membrane protein</topology>
    </subcellularLocation>
</comment>